<comment type="caution">
    <text evidence="7">The sequence shown here is derived from an EMBL/GenBank/DDBJ whole genome shotgun (WGS) entry which is preliminary data.</text>
</comment>
<proteinExistence type="predicted"/>
<dbReference type="SUPFAM" id="SSF103473">
    <property type="entry name" value="MFS general substrate transporter"/>
    <property type="match status" value="1"/>
</dbReference>
<feature type="transmembrane region" description="Helical" evidence="5">
    <location>
        <begin position="181"/>
        <end position="202"/>
    </location>
</feature>
<feature type="transmembrane region" description="Helical" evidence="5">
    <location>
        <begin position="379"/>
        <end position="402"/>
    </location>
</feature>
<dbReference type="InterPro" id="IPR020846">
    <property type="entry name" value="MFS_dom"/>
</dbReference>
<reference evidence="7 8" key="1">
    <citation type="submission" date="2019-10" db="EMBL/GenBank/DDBJ databases">
        <title>Draft Genome Sequence of the Caffeine Degrading Methylotroph Methylorubrum populi PINKEL.</title>
        <authorList>
            <person name="Dawson S.C."/>
            <person name="Zhang X."/>
            <person name="Wright M.E."/>
            <person name="Sharma G."/>
            <person name="Langner J.T."/>
            <person name="Ditty J.L."/>
            <person name="Subuyuj G.A."/>
        </authorList>
    </citation>
    <scope>NUCLEOTIDE SEQUENCE [LARGE SCALE GENOMIC DNA]</scope>
    <source>
        <strain evidence="7 8">Pinkel</strain>
    </source>
</reference>
<organism evidence="7 8">
    <name type="scientific">Methylorubrum populi</name>
    <dbReference type="NCBI Taxonomy" id="223967"/>
    <lineage>
        <taxon>Bacteria</taxon>
        <taxon>Pseudomonadati</taxon>
        <taxon>Pseudomonadota</taxon>
        <taxon>Alphaproteobacteria</taxon>
        <taxon>Hyphomicrobiales</taxon>
        <taxon>Methylobacteriaceae</taxon>
        <taxon>Methylorubrum</taxon>
    </lineage>
</organism>
<feature type="domain" description="Major facilitator superfamily (MFS) profile" evidence="6">
    <location>
        <begin position="55"/>
        <end position="435"/>
    </location>
</feature>
<feature type="compositionally biased region" description="Polar residues" evidence="4">
    <location>
        <begin position="25"/>
        <end position="46"/>
    </location>
</feature>
<feature type="transmembrane region" description="Helical" evidence="5">
    <location>
        <begin position="414"/>
        <end position="431"/>
    </location>
</feature>
<dbReference type="RefSeq" id="WP_152276052.1">
    <property type="nucleotide sequence ID" value="NZ_WEKV01000005.1"/>
</dbReference>
<dbReference type="PANTHER" id="PTHR43129">
    <property type="entry name" value="FOSMIDOMYCIN RESISTANCE PROTEIN"/>
    <property type="match status" value="1"/>
</dbReference>
<feature type="transmembrane region" description="Helical" evidence="5">
    <location>
        <begin position="142"/>
        <end position="160"/>
    </location>
</feature>
<feature type="region of interest" description="Disordered" evidence="4">
    <location>
        <begin position="1"/>
        <end position="46"/>
    </location>
</feature>
<feature type="transmembrane region" description="Helical" evidence="5">
    <location>
        <begin position="326"/>
        <end position="345"/>
    </location>
</feature>
<dbReference type="InterPro" id="IPR011701">
    <property type="entry name" value="MFS"/>
</dbReference>
<gene>
    <name evidence="7" type="ORF">F8B43_0782</name>
</gene>
<dbReference type="InterPro" id="IPR036259">
    <property type="entry name" value="MFS_trans_sf"/>
</dbReference>
<evidence type="ECO:0000256" key="2">
    <source>
        <dbReference type="ARBA" id="ARBA00022989"/>
    </source>
</evidence>
<feature type="transmembrane region" description="Helical" evidence="5">
    <location>
        <begin position="294"/>
        <end position="314"/>
    </location>
</feature>
<dbReference type="CDD" id="cd17478">
    <property type="entry name" value="MFS_FsR"/>
    <property type="match status" value="1"/>
</dbReference>
<dbReference type="AlphaFoldDB" id="A0A833MYX5"/>
<feature type="transmembrane region" description="Helical" evidence="5">
    <location>
        <begin position="252"/>
        <end position="274"/>
    </location>
</feature>
<dbReference type="PANTHER" id="PTHR43129:SF1">
    <property type="entry name" value="FOSMIDOMYCIN RESISTANCE PROTEIN"/>
    <property type="match status" value="1"/>
</dbReference>
<feature type="transmembrane region" description="Helical" evidence="5">
    <location>
        <begin position="208"/>
        <end position="231"/>
    </location>
</feature>
<keyword evidence="3 5" id="KW-0472">Membrane</keyword>
<dbReference type="PROSITE" id="PS50850">
    <property type="entry name" value="MFS"/>
    <property type="match status" value="1"/>
</dbReference>
<keyword evidence="1 5" id="KW-0812">Transmembrane</keyword>
<evidence type="ECO:0000313" key="7">
    <source>
        <dbReference type="EMBL" id="KAB7786832.1"/>
    </source>
</evidence>
<dbReference type="GO" id="GO:0022857">
    <property type="term" value="F:transmembrane transporter activity"/>
    <property type="evidence" value="ECO:0007669"/>
    <property type="project" value="InterPro"/>
</dbReference>
<dbReference type="EMBL" id="WEKV01000005">
    <property type="protein sequence ID" value="KAB7786832.1"/>
    <property type="molecule type" value="Genomic_DNA"/>
</dbReference>
<evidence type="ECO:0000259" key="6">
    <source>
        <dbReference type="PROSITE" id="PS50850"/>
    </source>
</evidence>
<feature type="transmembrane region" description="Helical" evidence="5">
    <location>
        <begin position="351"/>
        <end position="372"/>
    </location>
</feature>
<accession>A0A833MYX5</accession>
<sequence length="435" mass="44744">MRAEAGESLGLQGPSEAREPARASVPTSGSASQEQTSGQSSVPRSGQASGPALAVLLGLSLSHLLNDLVQSLLPALYPLLKTGFHLDFGQIGLITFVFQGTASLLQPAVGLYTDRRPLPFSLAVGMGLSLAGLALLSVASAYGALLAAAALIGLGSAIFHPEASRVARLASGGRYGLAQSVFQVGGNAGTALGPLLAAFIVVPRGQGSVAWFGLAALAGILVLAVVGRWYAGQLAGMPRIPRKSSGAAAGPLSRARVVATVAILLGLIFSKYFYMASFSSYYTFYLIHRFGVPVALAQVYLFVFLGAVVAGTILGGPIGDRFGRKLVIWVSILGVLPFSLALPHVGLFGTVALSVPIGLILASAMPAILVYAQELLPGRIGLVGGLFFGFAFGMGGLGAALLGEMADHVGIERVYDLCAFLPALGLMAVFLPRLR</sequence>
<evidence type="ECO:0000256" key="3">
    <source>
        <dbReference type="ARBA" id="ARBA00023136"/>
    </source>
</evidence>
<evidence type="ECO:0000256" key="5">
    <source>
        <dbReference type="SAM" id="Phobius"/>
    </source>
</evidence>
<evidence type="ECO:0000256" key="4">
    <source>
        <dbReference type="SAM" id="MobiDB-lite"/>
    </source>
</evidence>
<evidence type="ECO:0000256" key="1">
    <source>
        <dbReference type="ARBA" id="ARBA00022692"/>
    </source>
</evidence>
<keyword evidence="2 5" id="KW-1133">Transmembrane helix</keyword>
<dbReference type="Gene3D" id="1.20.1250.20">
    <property type="entry name" value="MFS general substrate transporter like domains"/>
    <property type="match status" value="1"/>
</dbReference>
<dbReference type="Proteomes" id="UP000469949">
    <property type="component" value="Unassembled WGS sequence"/>
</dbReference>
<name>A0A833MYX5_9HYPH</name>
<dbReference type="Pfam" id="PF07690">
    <property type="entry name" value="MFS_1"/>
    <property type="match status" value="1"/>
</dbReference>
<dbReference type="GO" id="GO:0005886">
    <property type="term" value="C:plasma membrane"/>
    <property type="evidence" value="ECO:0007669"/>
    <property type="project" value="TreeGrafter"/>
</dbReference>
<evidence type="ECO:0000313" key="8">
    <source>
        <dbReference type="Proteomes" id="UP000469949"/>
    </source>
</evidence>
<protein>
    <submittedName>
        <fullName evidence="7">Fosmidomycin resistance protein</fullName>
    </submittedName>
</protein>